<dbReference type="AlphaFoldDB" id="A0A8T4KTZ1"/>
<feature type="transmembrane region" description="Helical" evidence="1">
    <location>
        <begin position="145"/>
        <end position="171"/>
    </location>
</feature>
<feature type="transmembrane region" description="Helical" evidence="1">
    <location>
        <begin position="177"/>
        <end position="203"/>
    </location>
</feature>
<sequence>MPSKLEELKKGIQEKKEAKEGQAFRPAQAAEPKAIETVDLEQVEKIVEKMKKKYSAEGLSFEEVGGSLSELRGIITEGKQAGVQIQKVEELREYKNSTVRALGSFYLALRKPLTPVVAFFKALPQVKVLGYYLYSANMPFSVQQYVALTTSVSIILGLMIFIAAGILFAVLSAEWEFSLAIMVLIPLILGFFAFLAVALIMFLMPRSAAIARGDAISAELPFALRHMATELKSGIGLYRTLQAIASADYGVLS</sequence>
<comment type="caution">
    <text evidence="2">The sequence shown here is derived from an EMBL/GenBank/DDBJ whole genome shotgun (WGS) entry which is preliminary data.</text>
</comment>
<evidence type="ECO:0000313" key="2">
    <source>
        <dbReference type="EMBL" id="MBS3058558.1"/>
    </source>
</evidence>
<feature type="non-terminal residue" evidence="2">
    <location>
        <position position="253"/>
    </location>
</feature>
<reference evidence="2" key="2">
    <citation type="submission" date="2021-05" db="EMBL/GenBank/DDBJ databases">
        <title>Protein family content uncovers lineage relationships and bacterial pathway maintenance mechanisms in DPANN archaea.</title>
        <authorList>
            <person name="Castelle C.J."/>
            <person name="Meheust R."/>
            <person name="Jaffe A.L."/>
            <person name="Seitz K."/>
            <person name="Gong X."/>
            <person name="Baker B.J."/>
            <person name="Banfield J.F."/>
        </authorList>
    </citation>
    <scope>NUCLEOTIDE SEQUENCE</scope>
    <source>
        <strain evidence="2">RIFCSPLOWO2_01_FULL_43_13</strain>
    </source>
</reference>
<evidence type="ECO:0008006" key="4">
    <source>
        <dbReference type="Google" id="ProtNLM"/>
    </source>
</evidence>
<keyword evidence="1" id="KW-0812">Transmembrane</keyword>
<evidence type="ECO:0000256" key="1">
    <source>
        <dbReference type="SAM" id="Phobius"/>
    </source>
</evidence>
<keyword evidence="1" id="KW-0472">Membrane</keyword>
<name>A0A8T4KTZ1_9ARCH</name>
<reference evidence="2" key="1">
    <citation type="submission" date="2021-03" db="EMBL/GenBank/DDBJ databases">
        <authorList>
            <person name="Jaffe A."/>
        </authorList>
    </citation>
    <scope>NUCLEOTIDE SEQUENCE</scope>
    <source>
        <strain evidence="2">RIFCSPLOWO2_01_FULL_43_13</strain>
    </source>
</reference>
<organism evidence="2 3">
    <name type="scientific">Candidatus Iainarchaeum sp</name>
    <dbReference type="NCBI Taxonomy" id="3101447"/>
    <lineage>
        <taxon>Archaea</taxon>
        <taxon>Candidatus Iainarchaeota</taxon>
        <taxon>Candidatus Iainarchaeia</taxon>
        <taxon>Candidatus Iainarchaeales</taxon>
        <taxon>Candidatus Iainarchaeaceae</taxon>
        <taxon>Candidatus Iainarchaeum</taxon>
    </lineage>
</organism>
<proteinExistence type="predicted"/>
<dbReference type="Proteomes" id="UP000680185">
    <property type="component" value="Unassembled WGS sequence"/>
</dbReference>
<dbReference type="EMBL" id="JAGVWB010000029">
    <property type="protein sequence ID" value="MBS3058558.1"/>
    <property type="molecule type" value="Genomic_DNA"/>
</dbReference>
<evidence type="ECO:0000313" key="3">
    <source>
        <dbReference type="Proteomes" id="UP000680185"/>
    </source>
</evidence>
<gene>
    <name evidence="2" type="ORF">J4478_04110</name>
</gene>
<protein>
    <recommendedName>
        <fullName evidence="4">Type II secretion system protein GspF domain-containing protein</fullName>
    </recommendedName>
</protein>
<keyword evidence="1" id="KW-1133">Transmembrane helix</keyword>
<accession>A0A8T4KTZ1</accession>